<evidence type="ECO:0000313" key="7">
    <source>
        <dbReference type="Proteomes" id="UP000320717"/>
    </source>
</evidence>
<dbReference type="OrthoDB" id="3533156at2"/>
<keyword evidence="7" id="KW-1185">Reference proteome</keyword>
<keyword evidence="2" id="KW-0012">Acyltransferase</keyword>
<evidence type="ECO:0000313" key="6">
    <source>
        <dbReference type="EMBL" id="UUX57872.1"/>
    </source>
</evidence>
<evidence type="ECO:0000313" key="5">
    <source>
        <dbReference type="EMBL" id="QDY65770.1"/>
    </source>
</evidence>
<gene>
    <name evidence="5" type="ORF">FQA45_05295</name>
    <name evidence="6" type="ORF">NUH22_11175</name>
</gene>
<dbReference type="Proteomes" id="UP000320717">
    <property type="component" value="Chromosome"/>
</dbReference>
<proteinExistence type="inferred from homology"/>
<dbReference type="Gene3D" id="3.40.630.30">
    <property type="match status" value="1"/>
</dbReference>
<dbReference type="EMBL" id="CP042260">
    <property type="protein sequence ID" value="QDY65770.1"/>
    <property type="molecule type" value="Genomic_DNA"/>
</dbReference>
<sequence length="176" mass="19143">MAIGRRVELAEFLRSDLDAVHAYTSNPEVCRYSTWGPNTLAETEEFLADAMERQPGRIMAAVMMAGKVIGSAAIWRTGETQGAGAMGYTLNQEYWGQGFATEVANLLLKLGFEKLGLTRVEATCDPGNAASIRVLEKSGFRFVQRRMATEPTVGGRKESLVYALKAPESGEGAMDQ</sequence>
<dbReference type="AlphaFoldDB" id="A0A5B8IV46"/>
<dbReference type="PANTHER" id="PTHR43792:SF8">
    <property type="entry name" value="[RIBOSOMAL PROTEIN US5]-ALANINE N-ACETYLTRANSFERASE"/>
    <property type="match status" value="1"/>
</dbReference>
<dbReference type="EMBL" id="CP102487">
    <property type="protein sequence ID" value="UUX57872.1"/>
    <property type="molecule type" value="Genomic_DNA"/>
</dbReference>
<dbReference type="InterPro" id="IPR051531">
    <property type="entry name" value="N-acetyltransferase"/>
</dbReference>
<reference evidence="5 7" key="1">
    <citation type="submission" date="2019-07" db="EMBL/GenBank/DDBJ databases">
        <title>Complete Genome Sequence of drought tolerant Plant Growth-Promoting Rhizobacterium Glutamicibacter halophytocola DR408.</title>
        <authorList>
            <person name="Nishu S.D."/>
            <person name="Lee T.K."/>
        </authorList>
    </citation>
    <scope>NUCLEOTIDE SEQUENCE [LARGE SCALE GENOMIC DNA]</scope>
    <source>
        <strain evidence="5 7">DR408</strain>
    </source>
</reference>
<dbReference type="Proteomes" id="UP001060018">
    <property type="component" value="Chromosome"/>
</dbReference>
<dbReference type="PANTHER" id="PTHR43792">
    <property type="entry name" value="GNAT FAMILY, PUTATIVE (AFU_ORTHOLOGUE AFUA_3G00765)-RELATED-RELATED"/>
    <property type="match status" value="1"/>
</dbReference>
<dbReference type="SUPFAM" id="SSF55729">
    <property type="entry name" value="Acyl-CoA N-acyltransferases (Nat)"/>
    <property type="match status" value="1"/>
</dbReference>
<evidence type="ECO:0000256" key="1">
    <source>
        <dbReference type="ARBA" id="ARBA00022679"/>
    </source>
</evidence>
<dbReference type="GO" id="GO:0016747">
    <property type="term" value="F:acyltransferase activity, transferring groups other than amino-acyl groups"/>
    <property type="evidence" value="ECO:0007669"/>
    <property type="project" value="InterPro"/>
</dbReference>
<dbReference type="Pfam" id="PF13302">
    <property type="entry name" value="Acetyltransf_3"/>
    <property type="match status" value="1"/>
</dbReference>
<reference evidence="6" key="2">
    <citation type="journal article" date="2022" name="Pest Manag. Sci.">
        <title>Glutamicibacter halophytocola-mediated host fitness of potato tuber moth on Solanaceae crops.</title>
        <authorList>
            <person name="Wang W."/>
            <person name="Xiao G."/>
            <person name="Du G."/>
            <person name="Chang L."/>
            <person name="Yang Y."/>
            <person name="Ye J."/>
            <person name="Chen B."/>
        </authorList>
    </citation>
    <scope>NUCLEOTIDE SEQUENCE</scope>
    <source>
        <strain evidence="6">S2</strain>
    </source>
</reference>
<dbReference type="PROSITE" id="PS51186">
    <property type="entry name" value="GNAT"/>
    <property type="match status" value="1"/>
</dbReference>
<accession>A0A5B8IV46</accession>
<evidence type="ECO:0000259" key="4">
    <source>
        <dbReference type="PROSITE" id="PS51186"/>
    </source>
</evidence>
<protein>
    <submittedName>
        <fullName evidence="6">GNAT family N-acetyltransferase</fullName>
    </submittedName>
</protein>
<evidence type="ECO:0000313" key="8">
    <source>
        <dbReference type="Proteomes" id="UP001060018"/>
    </source>
</evidence>
<name>A0A5B8IV46_9MICC</name>
<evidence type="ECO:0000256" key="3">
    <source>
        <dbReference type="ARBA" id="ARBA00038502"/>
    </source>
</evidence>
<dbReference type="InterPro" id="IPR016181">
    <property type="entry name" value="Acyl_CoA_acyltransferase"/>
</dbReference>
<organism evidence="6 8">
    <name type="scientific">Glutamicibacter halophytocola</name>
    <dbReference type="NCBI Taxonomy" id="1933880"/>
    <lineage>
        <taxon>Bacteria</taxon>
        <taxon>Bacillati</taxon>
        <taxon>Actinomycetota</taxon>
        <taxon>Actinomycetes</taxon>
        <taxon>Micrococcales</taxon>
        <taxon>Micrococcaceae</taxon>
        <taxon>Glutamicibacter</taxon>
    </lineage>
</organism>
<dbReference type="InterPro" id="IPR000182">
    <property type="entry name" value="GNAT_dom"/>
</dbReference>
<evidence type="ECO:0000256" key="2">
    <source>
        <dbReference type="ARBA" id="ARBA00023315"/>
    </source>
</evidence>
<keyword evidence="1" id="KW-0808">Transferase</keyword>
<feature type="domain" description="N-acetyltransferase" evidence="4">
    <location>
        <begin position="7"/>
        <end position="167"/>
    </location>
</feature>
<comment type="similarity">
    <text evidence="3">Belongs to the acetyltransferase family. RimJ subfamily.</text>
</comment>
<dbReference type="RefSeq" id="WP_146275551.1">
    <property type="nucleotide sequence ID" value="NZ_CP042260.1"/>
</dbReference>